<gene>
    <name evidence="1" type="ORF">Thert_01423</name>
</gene>
<dbReference type="GeneID" id="93865536"/>
<reference evidence="1 2" key="1">
    <citation type="submission" date="2016-08" db="EMBL/GenBank/DDBJ databases">
        <title>A novel genetic cassette of butanologenic Thermoanaerobacterium thermosaccharolyticum that directly convert cellulose to butanol.</title>
        <authorList>
            <person name="Li T."/>
            <person name="He J."/>
        </authorList>
    </citation>
    <scope>NUCLEOTIDE SEQUENCE [LARGE SCALE GENOMIC DNA]</scope>
    <source>
        <strain evidence="1 2">TG57</strain>
    </source>
</reference>
<dbReference type="RefSeq" id="WP_049774864.1">
    <property type="nucleotide sequence ID" value="NZ_CP016893.1"/>
</dbReference>
<dbReference type="EMBL" id="CP016893">
    <property type="protein sequence ID" value="AST57478.1"/>
    <property type="molecule type" value="Genomic_DNA"/>
</dbReference>
<dbReference type="Proteomes" id="UP000214975">
    <property type="component" value="Chromosome"/>
</dbReference>
<dbReference type="AlphaFoldDB" id="A0A223HYC1"/>
<protein>
    <submittedName>
        <fullName evidence="1">Transposase</fullName>
    </submittedName>
</protein>
<proteinExistence type="predicted"/>
<evidence type="ECO:0000313" key="1">
    <source>
        <dbReference type="EMBL" id="AST57478.1"/>
    </source>
</evidence>
<organism evidence="1 2">
    <name type="scientific">Thermoanaerobacterium thermosaccharolyticum</name>
    <name type="common">Clostridium thermosaccharolyticum</name>
    <dbReference type="NCBI Taxonomy" id="1517"/>
    <lineage>
        <taxon>Bacteria</taxon>
        <taxon>Bacillati</taxon>
        <taxon>Bacillota</taxon>
        <taxon>Clostridia</taxon>
        <taxon>Thermoanaerobacterales</taxon>
        <taxon>Thermoanaerobacteraceae</taxon>
        <taxon>Thermoanaerobacterium</taxon>
    </lineage>
</organism>
<accession>A0A223HYC1</accession>
<sequence>MPKFTSSNPDAKFCYINGHYCHAHKTAIVTNALGVVCHVDFYDDNSLNPNTAKSAHESKYQYDTKSLIPVIDNFFSLHPGFSLKYFLGDSDFDASDNYRYLFKEHGIIPIIPLNYRNSKYLPQPDVASDGIPTCPYDPSLKMKYDGITREKGRAARIKWLCPILKRLK</sequence>
<evidence type="ECO:0000313" key="2">
    <source>
        <dbReference type="Proteomes" id="UP000214975"/>
    </source>
</evidence>
<name>A0A223HYC1_THETR</name>